<evidence type="ECO:0000256" key="10">
    <source>
        <dbReference type="ARBA" id="ARBA00059995"/>
    </source>
</evidence>
<dbReference type="InterPro" id="IPR030391">
    <property type="entry name" value="MeTrfase_TrmA_CS"/>
</dbReference>
<comment type="function">
    <text evidence="10 11">Catalyzes the formation of 5-methyl-uridine at position 1939 (m5U1939) in 23S rRNA.</text>
</comment>
<dbReference type="HAMAP" id="MF_01010">
    <property type="entry name" value="23SrRNA_methyltr_RlmD"/>
    <property type="match status" value="1"/>
</dbReference>
<feature type="binding site" evidence="11">
    <location>
        <position position="82"/>
    </location>
    <ligand>
        <name>[4Fe-4S] cluster</name>
        <dbReference type="ChEBI" id="CHEBI:49883"/>
    </ligand>
</feature>
<keyword evidence="6 11" id="KW-0479">Metal-binding</keyword>
<dbReference type="PROSITE" id="PS01230">
    <property type="entry name" value="TRMA_1"/>
    <property type="match status" value="1"/>
</dbReference>
<gene>
    <name evidence="11 15" type="primary">rlmD</name>
    <name evidence="15" type="ORF">KP803_15940</name>
</gene>
<reference evidence="15" key="1">
    <citation type="submission" date="2021-11" db="EMBL/GenBank/DDBJ databases">
        <title>Vibrio ZSDE26 sp. nov. and Vibrio ZSDZ34 sp. nov., isolated from coastal seawater in Qingdao.</title>
        <authorList>
            <person name="Zhang P."/>
        </authorList>
    </citation>
    <scope>NUCLEOTIDE SEQUENCE</scope>
    <source>
        <strain evidence="15">ZSDE26</strain>
    </source>
</reference>
<feature type="binding site" evidence="11">
    <location>
        <position position="306"/>
    </location>
    <ligand>
        <name>S-adenosyl-L-methionine</name>
        <dbReference type="ChEBI" id="CHEBI:59789"/>
    </ligand>
</feature>
<feature type="binding site" evidence="11 12">
    <location>
        <position position="322"/>
    </location>
    <ligand>
        <name>S-adenosyl-L-methionine</name>
        <dbReference type="ChEBI" id="CHEBI:59789"/>
    </ligand>
</feature>
<feature type="binding site" evidence="11 12">
    <location>
        <position position="272"/>
    </location>
    <ligand>
        <name>S-adenosyl-L-methionine</name>
        <dbReference type="ChEBI" id="CHEBI:59789"/>
    </ligand>
</feature>
<evidence type="ECO:0000256" key="6">
    <source>
        <dbReference type="ARBA" id="ARBA00022723"/>
    </source>
</evidence>
<evidence type="ECO:0000313" key="16">
    <source>
        <dbReference type="Proteomes" id="UP001139559"/>
    </source>
</evidence>
<dbReference type="RefSeq" id="WP_248009852.1">
    <property type="nucleotide sequence ID" value="NZ_JAJHVV010000010.1"/>
</dbReference>
<comment type="similarity">
    <text evidence="11">Belongs to the class I-like SAM-binding methyltransferase superfamily. RNA M5U methyltransferase family. RlmD subfamily.</text>
</comment>
<keyword evidence="3 11" id="KW-0489">Methyltransferase</keyword>
<feature type="binding site" evidence="11 12">
    <location>
        <position position="370"/>
    </location>
    <ligand>
        <name>S-adenosyl-L-methionine</name>
        <dbReference type="ChEBI" id="CHEBI:59789"/>
    </ligand>
</feature>
<keyword evidence="7 11" id="KW-0408">Iron</keyword>
<keyword evidence="2 11" id="KW-0698">rRNA processing</keyword>
<dbReference type="InterPro" id="IPR010280">
    <property type="entry name" value="U5_MeTrfase_fam"/>
</dbReference>
<comment type="caution">
    <text evidence="15">The sequence shown here is derived from an EMBL/GenBank/DDBJ whole genome shotgun (WGS) entry which is preliminary data.</text>
</comment>
<feature type="binding site" evidence="11">
    <location>
        <position position="88"/>
    </location>
    <ligand>
        <name>[4Fe-4S] cluster</name>
        <dbReference type="ChEBI" id="CHEBI:49883"/>
    </ligand>
</feature>
<dbReference type="GO" id="GO:0070041">
    <property type="term" value="F:rRNA (uridine-C5-)-methyltransferase activity"/>
    <property type="evidence" value="ECO:0007669"/>
    <property type="project" value="UniProtKB-UniRule"/>
</dbReference>
<evidence type="ECO:0000256" key="7">
    <source>
        <dbReference type="ARBA" id="ARBA00023004"/>
    </source>
</evidence>
<dbReference type="PROSITE" id="PS51687">
    <property type="entry name" value="SAM_MT_RNA_M5U"/>
    <property type="match status" value="1"/>
</dbReference>
<dbReference type="SUPFAM" id="SSF53335">
    <property type="entry name" value="S-adenosyl-L-methionine-dependent methyltransferases"/>
    <property type="match status" value="1"/>
</dbReference>
<evidence type="ECO:0000256" key="8">
    <source>
        <dbReference type="ARBA" id="ARBA00023014"/>
    </source>
</evidence>
<dbReference type="EC" id="2.1.1.190" evidence="11"/>
<dbReference type="PANTHER" id="PTHR11061:SF49">
    <property type="entry name" value="23S RRNA (URACIL(1939)-C(5))-METHYLTRANSFERASE RLMD"/>
    <property type="match status" value="1"/>
</dbReference>
<dbReference type="PANTHER" id="PTHR11061">
    <property type="entry name" value="RNA M5U METHYLTRANSFERASE"/>
    <property type="match status" value="1"/>
</dbReference>
<dbReference type="NCBIfam" id="TIGR00479">
    <property type="entry name" value="rumA"/>
    <property type="match status" value="1"/>
</dbReference>
<dbReference type="PROSITE" id="PS50926">
    <property type="entry name" value="TRAM"/>
    <property type="match status" value="1"/>
</dbReference>
<dbReference type="EMBL" id="JAJHVV010000010">
    <property type="protein sequence ID" value="MCK6264769.1"/>
    <property type="molecule type" value="Genomic_DNA"/>
</dbReference>
<evidence type="ECO:0000256" key="5">
    <source>
        <dbReference type="ARBA" id="ARBA00022691"/>
    </source>
</evidence>
<evidence type="ECO:0000256" key="4">
    <source>
        <dbReference type="ARBA" id="ARBA00022679"/>
    </source>
</evidence>
<accession>A0A9X2BIC3</accession>
<dbReference type="CDD" id="cd02440">
    <property type="entry name" value="AdoMet_MTases"/>
    <property type="match status" value="1"/>
</dbReference>
<keyword evidence="5 11" id="KW-0949">S-adenosyl-L-methionine</keyword>
<name>A0A9X2BIC3_9VIBR</name>
<dbReference type="Pfam" id="PF01938">
    <property type="entry name" value="TRAM"/>
    <property type="match status" value="1"/>
</dbReference>
<evidence type="ECO:0000256" key="9">
    <source>
        <dbReference type="ARBA" id="ARBA00052756"/>
    </source>
</evidence>
<sequence length="439" mass="49162">MARFFQPKKKTQIETKHQSVTVEKLDNLGSGIAYLNKKPVFIEQALPGEKVVVQLTESKSKFSRAKLIKVLEPSEKRVSAFCQYYQQCGGCNLQHFELDAQRSYKQQSLSQLMSKFAGQDLALSEMISGDDKGYRRRARISLFVDKKSRELQFGFRKKQSKQIVNIDHCGVLEPSLNALLPELKSLLSGFKSPESLGHVELVKADNGIVLVLRHLKSLSEKDHSSLVELANKHQATLYLMPSNDQLDLVTGLKATYQEAGVTLSFMPNHFIQVNQDVNKKMIDQATEWLDISENDRVLDLFCGLGNFSLPIAKKATSVVGIEGVDEMVVQATENAVANKLTNARFYQANLEQELIKEPWAQETFDKVLLDPARAGASGIVDQLSQFGAKSVVYVSCNPATLARDSQSLLEQGYQLKKLSMLDMFPHTSHLESMALFEKQ</sequence>
<dbReference type="Proteomes" id="UP001139559">
    <property type="component" value="Unassembled WGS sequence"/>
</dbReference>
<dbReference type="Gene3D" id="2.40.50.140">
    <property type="entry name" value="Nucleic acid-binding proteins"/>
    <property type="match status" value="1"/>
</dbReference>
<dbReference type="InterPro" id="IPR002792">
    <property type="entry name" value="TRAM_dom"/>
</dbReference>
<dbReference type="GO" id="GO:0005506">
    <property type="term" value="F:iron ion binding"/>
    <property type="evidence" value="ECO:0007669"/>
    <property type="project" value="UniProtKB-UniRule"/>
</dbReference>
<dbReference type="InterPro" id="IPR012340">
    <property type="entry name" value="NA-bd_OB-fold"/>
</dbReference>
<comment type="catalytic activity">
    <reaction evidence="9 11">
        <text>uridine(1939) in 23S rRNA + S-adenosyl-L-methionine = 5-methyluridine(1939) in 23S rRNA + S-adenosyl-L-homocysteine + H(+)</text>
        <dbReference type="Rhea" id="RHEA:42908"/>
        <dbReference type="Rhea" id="RHEA-COMP:10278"/>
        <dbReference type="Rhea" id="RHEA-COMP:10279"/>
        <dbReference type="ChEBI" id="CHEBI:15378"/>
        <dbReference type="ChEBI" id="CHEBI:57856"/>
        <dbReference type="ChEBI" id="CHEBI:59789"/>
        <dbReference type="ChEBI" id="CHEBI:65315"/>
        <dbReference type="ChEBI" id="CHEBI:74447"/>
        <dbReference type="EC" id="2.1.1.190"/>
    </reaction>
</comment>
<protein>
    <recommendedName>
        <fullName evidence="11">23S rRNA (uracil(1939)-C(5))-methyltransferase RlmD</fullName>
        <ecNumber evidence="11">2.1.1.190</ecNumber>
    </recommendedName>
    <alternativeName>
        <fullName evidence="11">23S rRNA(m5U1939)-methyltransferase</fullName>
    </alternativeName>
</protein>
<dbReference type="AlphaFoldDB" id="A0A9X2BIC3"/>
<evidence type="ECO:0000256" key="3">
    <source>
        <dbReference type="ARBA" id="ARBA00022603"/>
    </source>
</evidence>
<keyword evidence="4 11" id="KW-0808">Transferase</keyword>
<dbReference type="Gene3D" id="3.40.50.150">
    <property type="entry name" value="Vaccinia Virus protein VP39"/>
    <property type="match status" value="1"/>
</dbReference>
<evidence type="ECO:0000259" key="14">
    <source>
        <dbReference type="PROSITE" id="PS50926"/>
    </source>
</evidence>
<dbReference type="GO" id="GO:0003723">
    <property type="term" value="F:RNA binding"/>
    <property type="evidence" value="ECO:0007669"/>
    <property type="project" value="InterPro"/>
</dbReference>
<evidence type="ECO:0000256" key="11">
    <source>
        <dbReference type="HAMAP-Rule" id="MF_01010"/>
    </source>
</evidence>
<evidence type="ECO:0000313" key="15">
    <source>
        <dbReference type="EMBL" id="MCK6264769.1"/>
    </source>
</evidence>
<feature type="binding site" evidence="11">
    <location>
        <position position="169"/>
    </location>
    <ligand>
        <name>[4Fe-4S] cluster</name>
        <dbReference type="ChEBI" id="CHEBI:49883"/>
    </ligand>
</feature>
<proteinExistence type="inferred from homology"/>
<dbReference type="InterPro" id="IPR030390">
    <property type="entry name" value="MeTrfase_TrmA_AS"/>
</dbReference>
<dbReference type="NCBIfam" id="NF009639">
    <property type="entry name" value="PRK13168.1"/>
    <property type="match status" value="1"/>
</dbReference>
<feature type="binding site" evidence="11 12">
    <location>
        <position position="301"/>
    </location>
    <ligand>
        <name>S-adenosyl-L-methionine</name>
        <dbReference type="ChEBI" id="CHEBI:59789"/>
    </ligand>
</feature>
<feature type="binding site" evidence="11">
    <location>
        <position position="349"/>
    </location>
    <ligand>
        <name>S-adenosyl-L-methionine</name>
        <dbReference type="ChEBI" id="CHEBI:59789"/>
    </ligand>
</feature>
<evidence type="ECO:0000256" key="12">
    <source>
        <dbReference type="PROSITE-ProRule" id="PRU01024"/>
    </source>
</evidence>
<dbReference type="Pfam" id="PF05958">
    <property type="entry name" value="tRNA_U5-meth_tr"/>
    <property type="match status" value="1"/>
</dbReference>
<feature type="active site" evidence="13">
    <location>
        <position position="396"/>
    </location>
</feature>
<feature type="binding site" evidence="11">
    <location>
        <position position="91"/>
    </location>
    <ligand>
        <name>[4Fe-4S] cluster</name>
        <dbReference type="ChEBI" id="CHEBI:49883"/>
    </ligand>
</feature>
<dbReference type="GO" id="GO:0070475">
    <property type="term" value="P:rRNA base methylation"/>
    <property type="evidence" value="ECO:0007669"/>
    <property type="project" value="TreeGrafter"/>
</dbReference>
<feature type="active site" description="Nucleophile" evidence="11 12">
    <location>
        <position position="396"/>
    </location>
</feature>
<keyword evidence="8 11" id="KW-0411">Iron-sulfur</keyword>
<keyword evidence="16" id="KW-1185">Reference proteome</keyword>
<dbReference type="PROSITE" id="PS01231">
    <property type="entry name" value="TRMA_2"/>
    <property type="match status" value="1"/>
</dbReference>
<dbReference type="SUPFAM" id="SSF50249">
    <property type="entry name" value="Nucleic acid-binding proteins"/>
    <property type="match status" value="1"/>
</dbReference>
<dbReference type="FunFam" id="3.40.50.150:FF:000009">
    <property type="entry name" value="23S rRNA (Uracil(1939)-C(5))-methyltransferase RlmD"/>
    <property type="match status" value="1"/>
</dbReference>
<evidence type="ECO:0000256" key="13">
    <source>
        <dbReference type="PROSITE-ProRule" id="PRU10015"/>
    </source>
</evidence>
<dbReference type="Gene3D" id="2.40.50.1070">
    <property type="match status" value="1"/>
</dbReference>
<keyword evidence="1 11" id="KW-0004">4Fe-4S</keyword>
<feature type="domain" description="TRAM" evidence="14">
    <location>
        <begin position="10"/>
        <end position="69"/>
    </location>
</feature>
<dbReference type="FunFam" id="2.40.50.140:FF:000097">
    <property type="entry name" value="23S rRNA (uracil(1939)-C(5))-methyltransferase RlmD"/>
    <property type="match status" value="1"/>
</dbReference>
<dbReference type="InterPro" id="IPR029063">
    <property type="entry name" value="SAM-dependent_MTases_sf"/>
</dbReference>
<dbReference type="GO" id="GO:0051539">
    <property type="term" value="F:4 iron, 4 sulfur cluster binding"/>
    <property type="evidence" value="ECO:0007669"/>
    <property type="project" value="UniProtKB-KW"/>
</dbReference>
<evidence type="ECO:0000256" key="1">
    <source>
        <dbReference type="ARBA" id="ARBA00022485"/>
    </source>
</evidence>
<organism evidence="15 16">
    <name type="scientific">Vibrio amylolyticus</name>
    <dbReference type="NCBI Taxonomy" id="2847292"/>
    <lineage>
        <taxon>Bacteria</taxon>
        <taxon>Pseudomonadati</taxon>
        <taxon>Pseudomonadota</taxon>
        <taxon>Gammaproteobacteria</taxon>
        <taxon>Vibrionales</taxon>
        <taxon>Vibrionaceae</taxon>
        <taxon>Vibrio</taxon>
    </lineage>
</organism>
<evidence type="ECO:0000256" key="2">
    <source>
        <dbReference type="ARBA" id="ARBA00022552"/>
    </source>
</evidence>
<dbReference type="InterPro" id="IPR001566">
    <property type="entry name" value="23S_rRNA_MeTrfase_RlmD"/>
</dbReference>